<dbReference type="Gene3D" id="2.60.40.10">
    <property type="entry name" value="Immunoglobulins"/>
    <property type="match status" value="1"/>
</dbReference>
<reference evidence="2 3" key="1">
    <citation type="submission" date="2019-03" db="EMBL/GenBank/DDBJ databases">
        <title>San Antonio Military Medical Center submission to MRSN (WRAIR), pending publication.</title>
        <authorList>
            <person name="Blyth D.M."/>
            <person name="Mccarthy S.L."/>
            <person name="Schall S.E."/>
            <person name="Stam J.A."/>
            <person name="Ong A.C."/>
            <person name="Mcgann P.T."/>
        </authorList>
    </citation>
    <scope>NUCLEOTIDE SEQUENCE [LARGE SCALE GENOMIC DNA]</scope>
    <source>
        <strain evidence="2 3">MRSN571793</strain>
    </source>
</reference>
<dbReference type="Proteomes" id="UP000297861">
    <property type="component" value="Unassembled WGS sequence"/>
</dbReference>
<name>A0A4Y8L2Q5_9BACT</name>
<dbReference type="Pfam" id="PF16215">
    <property type="entry name" value="DUF4876"/>
    <property type="match status" value="1"/>
</dbReference>
<dbReference type="OrthoDB" id="1409865at2"/>
<dbReference type="InterPro" id="IPR032627">
    <property type="entry name" value="DUF4876"/>
</dbReference>
<feature type="transmembrane region" description="Helical" evidence="1">
    <location>
        <begin position="15"/>
        <end position="34"/>
    </location>
</feature>
<dbReference type="AlphaFoldDB" id="A0A4Y8L2Q5"/>
<keyword evidence="1" id="KW-1133">Transmembrane helix</keyword>
<evidence type="ECO:0000313" key="2">
    <source>
        <dbReference type="EMBL" id="TFD96833.1"/>
    </source>
</evidence>
<accession>A0A4Y8L2Q5</accession>
<dbReference type="EMBL" id="SOML01000004">
    <property type="protein sequence ID" value="TFD96833.1"/>
    <property type="molecule type" value="Genomic_DNA"/>
</dbReference>
<proteinExistence type="predicted"/>
<protein>
    <submittedName>
        <fullName evidence="2">DUF4876 domain-containing protein</fullName>
    </submittedName>
</protein>
<comment type="caution">
    <text evidence="2">The sequence shown here is derived from an EMBL/GenBank/DDBJ whole genome shotgun (WGS) entry which is preliminary data.</text>
</comment>
<sequence>MKALLFRQNNVKTSLFKYLGTLSLFIFSFSLMFFSSCSDNDDEEAKKYLVSVTVNYPDGYTGSVAASVEVKAVNAQTGNTTSVTTDANGIAQFNLIAGIYNFTVTQETEEFAFNGLKENITVSLDQAVSIDLQATSLVGGLVFKEYYYTGSKTTSGGSYYSDQFFEIYNNSDEVIYLDNLGFGCLDPATSNSASVWVDDNGNLLNKLPLVFYSFYIKGTGKDHPLAPRTSIVVAQDGIDHKTDPLGNPNSPVNLGNASWETFVGDVNGGKDADAAGVPNLTLLATTSTTLNDALYSVFGPALIMFKFPEGVDPAVFAANTDNLASKPGTSGSTQYLMIPKEYVVDAIECVNSDEAKRFKRLPADLDAGYTFITNGTYVEQSVRRKVKQIIDGKIIYKDTNNSTEDFLIDQTPAPFVHPTSVDN</sequence>
<evidence type="ECO:0000256" key="1">
    <source>
        <dbReference type="SAM" id="Phobius"/>
    </source>
</evidence>
<keyword evidence="3" id="KW-1185">Reference proteome</keyword>
<keyword evidence="1" id="KW-0812">Transmembrane</keyword>
<organism evidence="2 3">
    <name type="scientific">Dysgonomonas capnocytophagoides</name>
    <dbReference type="NCBI Taxonomy" id="45254"/>
    <lineage>
        <taxon>Bacteria</taxon>
        <taxon>Pseudomonadati</taxon>
        <taxon>Bacteroidota</taxon>
        <taxon>Bacteroidia</taxon>
        <taxon>Bacteroidales</taxon>
        <taxon>Dysgonomonadaceae</taxon>
        <taxon>Dysgonomonas</taxon>
    </lineage>
</organism>
<evidence type="ECO:0000313" key="3">
    <source>
        <dbReference type="Proteomes" id="UP000297861"/>
    </source>
</evidence>
<dbReference type="InterPro" id="IPR013783">
    <property type="entry name" value="Ig-like_fold"/>
</dbReference>
<gene>
    <name evidence="2" type="ORF">E2605_08430</name>
</gene>
<keyword evidence="1" id="KW-0472">Membrane</keyword>
<dbReference type="RefSeq" id="WP_134436115.1">
    <property type="nucleotide sequence ID" value="NZ_SOML01000004.1"/>
</dbReference>